<evidence type="ECO:0000313" key="5">
    <source>
        <dbReference type="Proteomes" id="UP000002009"/>
    </source>
</evidence>
<dbReference type="InterPro" id="IPR011990">
    <property type="entry name" value="TPR-like_helical_dom_sf"/>
</dbReference>
<protein>
    <recommendedName>
        <fullName evidence="3">F-box domain-containing protein</fullName>
    </recommendedName>
</protein>
<dbReference type="AlphaFoldDB" id="C1EG62"/>
<dbReference type="Pfam" id="PF08238">
    <property type="entry name" value="Sel1"/>
    <property type="match status" value="2"/>
</dbReference>
<dbReference type="KEGG" id="mis:MICPUN_109352"/>
<dbReference type="STRING" id="296587.C1EG62"/>
<reference evidence="4 5" key="1">
    <citation type="journal article" date="2009" name="Science">
        <title>Green evolution and dynamic adaptations revealed by genomes of the marine picoeukaryotes Micromonas.</title>
        <authorList>
            <person name="Worden A.Z."/>
            <person name="Lee J.H."/>
            <person name="Mock T."/>
            <person name="Rouze P."/>
            <person name="Simmons M.P."/>
            <person name="Aerts A.L."/>
            <person name="Allen A.E."/>
            <person name="Cuvelier M.L."/>
            <person name="Derelle E."/>
            <person name="Everett M.V."/>
            <person name="Foulon E."/>
            <person name="Grimwood J."/>
            <person name="Gundlach H."/>
            <person name="Henrissat B."/>
            <person name="Napoli C."/>
            <person name="McDonald S.M."/>
            <person name="Parker M.S."/>
            <person name="Rombauts S."/>
            <person name="Salamov A."/>
            <person name="Von Dassow P."/>
            <person name="Badger J.H."/>
            <person name="Coutinho P.M."/>
            <person name="Demir E."/>
            <person name="Dubchak I."/>
            <person name="Gentemann C."/>
            <person name="Eikrem W."/>
            <person name="Gready J.E."/>
            <person name="John U."/>
            <person name="Lanier W."/>
            <person name="Lindquist E.A."/>
            <person name="Lucas S."/>
            <person name="Mayer K.F."/>
            <person name="Moreau H."/>
            <person name="Not F."/>
            <person name="Otillar R."/>
            <person name="Panaud O."/>
            <person name="Pangilinan J."/>
            <person name="Paulsen I."/>
            <person name="Piegu B."/>
            <person name="Poliakov A."/>
            <person name="Robbens S."/>
            <person name="Schmutz J."/>
            <person name="Toulza E."/>
            <person name="Wyss T."/>
            <person name="Zelensky A."/>
            <person name="Zhou K."/>
            <person name="Armbrust E.V."/>
            <person name="Bhattacharya D."/>
            <person name="Goodenough U.W."/>
            <person name="Van de Peer Y."/>
            <person name="Grigoriev I.V."/>
        </authorList>
    </citation>
    <scope>NUCLEOTIDE SEQUENCE [LARGE SCALE GENOMIC DNA]</scope>
    <source>
        <strain evidence="5">RCC299 / NOUM17</strain>
    </source>
</reference>
<dbReference type="OrthoDB" id="538175at2759"/>
<dbReference type="RefSeq" id="XP_002505463.1">
    <property type="nucleotide sequence ID" value="XM_002505417.1"/>
</dbReference>
<dbReference type="EMBL" id="CP001331">
    <property type="protein sequence ID" value="ACO66721.1"/>
    <property type="molecule type" value="Genomic_DNA"/>
</dbReference>
<name>C1EG62_MICCC</name>
<feature type="domain" description="F-box" evidence="3">
    <location>
        <begin position="18"/>
        <end position="67"/>
    </location>
</feature>
<dbReference type="OMA" id="GIMGFLH"/>
<comment type="similarity">
    <text evidence="1">Belongs to the sel-1 family.</text>
</comment>
<gene>
    <name evidence="4" type="ORF">MICPUN_109352</name>
</gene>
<evidence type="ECO:0000259" key="3">
    <source>
        <dbReference type="PROSITE" id="PS50181"/>
    </source>
</evidence>
<dbReference type="InterPro" id="IPR050767">
    <property type="entry name" value="Sel1_AlgK"/>
</dbReference>
<dbReference type="CDD" id="cd09917">
    <property type="entry name" value="F-box_SF"/>
    <property type="match status" value="1"/>
</dbReference>
<dbReference type="InterPro" id="IPR006597">
    <property type="entry name" value="Sel1-like"/>
</dbReference>
<dbReference type="InterPro" id="IPR036047">
    <property type="entry name" value="F-box-like_dom_sf"/>
</dbReference>
<evidence type="ECO:0000313" key="4">
    <source>
        <dbReference type="EMBL" id="ACO66721.1"/>
    </source>
</evidence>
<proteinExistence type="inferred from homology"/>
<dbReference type="GeneID" id="8248639"/>
<dbReference type="SMART" id="SM00671">
    <property type="entry name" value="SEL1"/>
    <property type="match status" value="3"/>
</dbReference>
<dbReference type="Gene3D" id="1.25.40.10">
    <property type="entry name" value="Tetratricopeptide repeat domain"/>
    <property type="match status" value="1"/>
</dbReference>
<dbReference type="InterPro" id="IPR001810">
    <property type="entry name" value="F-box_dom"/>
</dbReference>
<dbReference type="InParanoid" id="C1EG62"/>
<dbReference type="PANTHER" id="PTHR11102">
    <property type="entry name" value="SEL-1-LIKE PROTEIN"/>
    <property type="match status" value="1"/>
</dbReference>
<organism evidence="4 5">
    <name type="scientific">Micromonas commoda (strain RCC299 / NOUM17 / CCMP2709)</name>
    <name type="common">Picoplanktonic green alga</name>
    <dbReference type="NCBI Taxonomy" id="296587"/>
    <lineage>
        <taxon>Eukaryota</taxon>
        <taxon>Viridiplantae</taxon>
        <taxon>Chlorophyta</taxon>
        <taxon>Mamiellophyceae</taxon>
        <taxon>Mamiellales</taxon>
        <taxon>Mamiellaceae</taxon>
        <taxon>Micromonas</taxon>
    </lineage>
</organism>
<keyword evidence="5" id="KW-1185">Reference proteome</keyword>
<evidence type="ECO:0000256" key="1">
    <source>
        <dbReference type="ARBA" id="ARBA00038101"/>
    </source>
</evidence>
<dbReference type="PROSITE" id="PS50181">
    <property type="entry name" value="FBOX"/>
    <property type="match status" value="1"/>
</dbReference>
<dbReference type="eggNOG" id="ENOG502SWBX">
    <property type="taxonomic scope" value="Eukaryota"/>
</dbReference>
<dbReference type="SUPFAM" id="SSF81383">
    <property type="entry name" value="F-box domain"/>
    <property type="match status" value="1"/>
</dbReference>
<accession>C1EG62</accession>
<evidence type="ECO:0000256" key="2">
    <source>
        <dbReference type="SAM" id="MobiDB-lite"/>
    </source>
</evidence>
<dbReference type="PANTHER" id="PTHR11102:SF160">
    <property type="entry name" value="ERAD-ASSOCIATED E3 UBIQUITIN-PROTEIN LIGASE COMPONENT HRD3"/>
    <property type="match status" value="1"/>
</dbReference>
<feature type="region of interest" description="Disordered" evidence="2">
    <location>
        <begin position="1"/>
        <end position="20"/>
    </location>
</feature>
<dbReference type="Proteomes" id="UP000002009">
    <property type="component" value="Chromosome 13"/>
</dbReference>
<dbReference type="Gene3D" id="1.20.1280.50">
    <property type="match status" value="1"/>
</dbReference>
<dbReference type="Pfam" id="PF12937">
    <property type="entry name" value="F-box-like"/>
    <property type="match status" value="1"/>
</dbReference>
<dbReference type="SUPFAM" id="SSF81901">
    <property type="entry name" value="HCP-like"/>
    <property type="match status" value="2"/>
</dbReference>
<sequence>MTAVKEGLTEERGEAGAAAPIDELPPEVLYHILSFLPRSAGTANALVGVCKGWREAILTDDAYLGSLEFSLDASQPFKGMETVRGAVAHRRTWAYADRHARAIDGAASTTTTTTTTGMETVKGGATVPALLRRAADVGSNATALETLATLFEARGDVAGAYRSWRKAASLGSCLAQFKLGEIFYRGLGNQGVDGEEALFWLSKAMKSATLAPECRATAAGIMGFLHLDGEGTAACNVTAIKWFKVAAENGCAEALKTLGWLYSTGQY</sequence>